<evidence type="ECO:0000313" key="8">
    <source>
        <dbReference type="EMBL" id="CAL8122660.1"/>
    </source>
</evidence>
<comment type="subcellular location">
    <subcellularLocation>
        <location evidence="1">Mitochondrion</location>
    </subcellularLocation>
</comment>
<keyword evidence="9" id="KW-1185">Reference proteome</keyword>
<keyword evidence="3" id="KW-0689">Ribosomal protein</keyword>
<evidence type="ECO:0000256" key="1">
    <source>
        <dbReference type="ARBA" id="ARBA00004173"/>
    </source>
</evidence>
<evidence type="ECO:0000313" key="9">
    <source>
        <dbReference type="Proteomes" id="UP001642540"/>
    </source>
</evidence>
<dbReference type="EMBL" id="CAXLJM020000068">
    <property type="protein sequence ID" value="CAL8122660.1"/>
    <property type="molecule type" value="Genomic_DNA"/>
</dbReference>
<reference evidence="8 9" key="1">
    <citation type="submission" date="2024-08" db="EMBL/GenBank/DDBJ databases">
        <authorList>
            <person name="Cucini C."/>
            <person name="Frati F."/>
        </authorList>
    </citation>
    <scope>NUCLEOTIDE SEQUENCE [LARGE SCALE GENOMIC DNA]</scope>
</reference>
<dbReference type="InterPro" id="IPR007740">
    <property type="entry name" value="Ribosomal_mL49"/>
</dbReference>
<comment type="caution">
    <text evidence="8">The sequence shown here is derived from an EMBL/GenBank/DDBJ whole genome shotgun (WGS) entry which is preliminary data.</text>
</comment>
<dbReference type="Pfam" id="PF05046">
    <property type="entry name" value="Img2"/>
    <property type="match status" value="1"/>
</dbReference>
<evidence type="ECO:0000256" key="2">
    <source>
        <dbReference type="ARBA" id="ARBA00005677"/>
    </source>
</evidence>
<sequence length="190" mass="22362">MLQNIARKSFKFRPVVCFKNSPQCSILPGCGNTEVCPPHARNYSAYFKSRVEESPDKYTEYEKSFEEWKFVEKLIPPTHVPEPPRDPTLKLPSGWYKANPPKDCSYNIRRTKNHMIPVYCQIMARGDVRFTHIRRVEGNIWQLEKDIGQWLQDRYPLKTMNTRTHEICRQVIIKGDLVDDVKEWVTAQGF</sequence>
<accession>A0ABP1REV8</accession>
<keyword evidence="4" id="KW-0496">Mitochondrion</keyword>
<evidence type="ECO:0000256" key="7">
    <source>
        <dbReference type="ARBA" id="ARBA00035545"/>
    </source>
</evidence>
<gene>
    <name evidence="8" type="ORF">ODALV1_LOCUS19905</name>
</gene>
<dbReference type="Proteomes" id="UP001642540">
    <property type="component" value="Unassembled WGS sequence"/>
</dbReference>
<comment type="similarity">
    <text evidence="2">Belongs to the mitochondrion-specific ribosomal protein mL49 family.</text>
</comment>
<evidence type="ECO:0000256" key="4">
    <source>
        <dbReference type="ARBA" id="ARBA00023128"/>
    </source>
</evidence>
<dbReference type="PANTHER" id="PTHR13477">
    <property type="entry name" value="MITOCHONDRIAL 39S RIBOSOMAL PROTEIN L49"/>
    <property type="match status" value="1"/>
</dbReference>
<protein>
    <recommendedName>
        <fullName evidence="6">Large ribosomal subunit protein mL49</fullName>
    </recommendedName>
    <alternativeName>
        <fullName evidence="7">39S ribosomal protein L49, mitochondrial</fullName>
    </alternativeName>
</protein>
<evidence type="ECO:0000256" key="6">
    <source>
        <dbReference type="ARBA" id="ARBA00035191"/>
    </source>
</evidence>
<organism evidence="8 9">
    <name type="scientific">Orchesella dallaii</name>
    <dbReference type="NCBI Taxonomy" id="48710"/>
    <lineage>
        <taxon>Eukaryota</taxon>
        <taxon>Metazoa</taxon>
        <taxon>Ecdysozoa</taxon>
        <taxon>Arthropoda</taxon>
        <taxon>Hexapoda</taxon>
        <taxon>Collembola</taxon>
        <taxon>Entomobryomorpha</taxon>
        <taxon>Entomobryoidea</taxon>
        <taxon>Orchesellidae</taxon>
        <taxon>Orchesellinae</taxon>
        <taxon>Orchesella</taxon>
    </lineage>
</organism>
<evidence type="ECO:0000256" key="3">
    <source>
        <dbReference type="ARBA" id="ARBA00022980"/>
    </source>
</evidence>
<proteinExistence type="inferred from homology"/>
<evidence type="ECO:0000256" key="5">
    <source>
        <dbReference type="ARBA" id="ARBA00023274"/>
    </source>
</evidence>
<dbReference type="PANTHER" id="PTHR13477:SF0">
    <property type="entry name" value="LARGE RIBOSOMAL SUBUNIT PROTEIN ML49"/>
    <property type="match status" value="1"/>
</dbReference>
<name>A0ABP1REV8_9HEXA</name>
<dbReference type="Gene3D" id="3.30.780.10">
    <property type="entry name" value="SUI1-like domain"/>
    <property type="match status" value="1"/>
</dbReference>
<keyword evidence="5" id="KW-0687">Ribonucleoprotein</keyword>